<evidence type="ECO:0000313" key="3">
    <source>
        <dbReference type="WBParaSite" id="GPUH_0002620601-mRNA-1"/>
    </source>
</evidence>
<dbReference type="Proteomes" id="UP000271098">
    <property type="component" value="Unassembled WGS sequence"/>
</dbReference>
<sequence>MLGLISARHSNEETYLSVNSKPIDWKSTNSAVAHLHWKEELGESGALGKTGGAVGRAAAVQSAAAAVQRSWFRID</sequence>
<gene>
    <name evidence="1" type="ORF">GPUH_LOCUS26176</name>
</gene>
<dbReference type="EMBL" id="UYRT01109116">
    <property type="protein sequence ID" value="VDN45201.1"/>
    <property type="molecule type" value="Genomic_DNA"/>
</dbReference>
<dbReference type="WBParaSite" id="GPUH_0002620601-mRNA-1">
    <property type="protein sequence ID" value="GPUH_0002620601-mRNA-1"/>
    <property type="gene ID" value="GPUH_0002620601"/>
</dbReference>
<reference evidence="3" key="1">
    <citation type="submission" date="2016-06" db="UniProtKB">
        <authorList>
            <consortium name="WormBaseParasite"/>
        </authorList>
    </citation>
    <scope>IDENTIFICATION</scope>
</reference>
<evidence type="ECO:0000313" key="2">
    <source>
        <dbReference type="Proteomes" id="UP000271098"/>
    </source>
</evidence>
<protein>
    <submittedName>
        <fullName evidence="1 3">Uncharacterized protein</fullName>
    </submittedName>
</protein>
<keyword evidence="2" id="KW-1185">Reference proteome</keyword>
<evidence type="ECO:0000313" key="1">
    <source>
        <dbReference type="EMBL" id="VDN45201.1"/>
    </source>
</evidence>
<accession>A0A183EYY5</accession>
<name>A0A183EYY5_9BILA</name>
<dbReference type="AlphaFoldDB" id="A0A183EYY5"/>
<organism evidence="3">
    <name type="scientific">Gongylonema pulchrum</name>
    <dbReference type="NCBI Taxonomy" id="637853"/>
    <lineage>
        <taxon>Eukaryota</taxon>
        <taxon>Metazoa</taxon>
        <taxon>Ecdysozoa</taxon>
        <taxon>Nematoda</taxon>
        <taxon>Chromadorea</taxon>
        <taxon>Rhabditida</taxon>
        <taxon>Spirurina</taxon>
        <taxon>Spiruromorpha</taxon>
        <taxon>Spiruroidea</taxon>
        <taxon>Gongylonematidae</taxon>
        <taxon>Gongylonema</taxon>
    </lineage>
</organism>
<reference evidence="1 2" key="2">
    <citation type="submission" date="2018-11" db="EMBL/GenBank/DDBJ databases">
        <authorList>
            <consortium name="Pathogen Informatics"/>
        </authorList>
    </citation>
    <scope>NUCLEOTIDE SEQUENCE [LARGE SCALE GENOMIC DNA]</scope>
</reference>
<proteinExistence type="predicted"/>